<name>A0A915K150_ROMCU</name>
<keyword evidence="8" id="KW-1185">Reference proteome</keyword>
<comment type="similarity">
    <text evidence="2">Belongs to the DUOXA family.</text>
</comment>
<evidence type="ECO:0000256" key="6">
    <source>
        <dbReference type="ARBA" id="ARBA00023180"/>
    </source>
</evidence>
<proteinExistence type="inferred from homology"/>
<keyword evidence="5 7" id="KW-0472">Membrane</keyword>
<comment type="subcellular location">
    <subcellularLocation>
        <location evidence="1">Membrane</location>
        <topology evidence="1">Multi-pass membrane protein</topology>
    </subcellularLocation>
</comment>
<evidence type="ECO:0000313" key="8">
    <source>
        <dbReference type="Proteomes" id="UP000887565"/>
    </source>
</evidence>
<dbReference type="Pfam" id="PF10204">
    <property type="entry name" value="DuoxA"/>
    <property type="match status" value="1"/>
</dbReference>
<dbReference type="OMA" id="FTWINFY"/>
<dbReference type="GO" id="GO:0005789">
    <property type="term" value="C:endoplasmic reticulum membrane"/>
    <property type="evidence" value="ECO:0007669"/>
    <property type="project" value="InterPro"/>
</dbReference>
<evidence type="ECO:0000256" key="1">
    <source>
        <dbReference type="ARBA" id="ARBA00004141"/>
    </source>
</evidence>
<evidence type="ECO:0000313" key="9">
    <source>
        <dbReference type="WBParaSite" id="nRc.2.0.1.t31935-RA"/>
    </source>
</evidence>
<evidence type="ECO:0000256" key="2">
    <source>
        <dbReference type="ARBA" id="ARBA00009816"/>
    </source>
</evidence>
<accession>A0A915K150</accession>
<organism evidence="8 9">
    <name type="scientific">Romanomermis culicivorax</name>
    <name type="common">Nematode worm</name>
    <dbReference type="NCBI Taxonomy" id="13658"/>
    <lineage>
        <taxon>Eukaryota</taxon>
        <taxon>Metazoa</taxon>
        <taxon>Ecdysozoa</taxon>
        <taxon>Nematoda</taxon>
        <taxon>Enoplea</taxon>
        <taxon>Dorylaimia</taxon>
        <taxon>Mermithida</taxon>
        <taxon>Mermithoidea</taxon>
        <taxon>Mermithidae</taxon>
        <taxon>Romanomermis</taxon>
    </lineage>
</organism>
<evidence type="ECO:0000256" key="4">
    <source>
        <dbReference type="ARBA" id="ARBA00022989"/>
    </source>
</evidence>
<dbReference type="WBParaSite" id="nRc.2.0.1.t31935-RA">
    <property type="protein sequence ID" value="nRc.2.0.1.t31935-RA"/>
    <property type="gene ID" value="nRc.2.0.1.g31935"/>
</dbReference>
<keyword evidence="6" id="KW-0325">Glycoprotein</keyword>
<reference evidence="9" key="1">
    <citation type="submission" date="2022-11" db="UniProtKB">
        <authorList>
            <consortium name="WormBaseParasite"/>
        </authorList>
    </citation>
    <scope>IDENTIFICATION</scope>
</reference>
<evidence type="ECO:0000256" key="7">
    <source>
        <dbReference type="SAM" id="Phobius"/>
    </source>
</evidence>
<keyword evidence="3 7" id="KW-0812">Transmembrane</keyword>
<protein>
    <submittedName>
        <fullName evidence="9">Uncharacterized protein</fullName>
    </submittedName>
</protein>
<evidence type="ECO:0000256" key="3">
    <source>
        <dbReference type="ARBA" id="ARBA00022692"/>
    </source>
</evidence>
<dbReference type="AlphaFoldDB" id="A0A915K150"/>
<dbReference type="InterPro" id="IPR018469">
    <property type="entry name" value="Dual_oxidase_maturation_fac"/>
</dbReference>
<keyword evidence="4 7" id="KW-1133">Transmembrane helix</keyword>
<dbReference type="PANTHER" id="PTHR31158">
    <property type="entry name" value="DUAL OXIDASE 2"/>
    <property type="match status" value="1"/>
</dbReference>
<feature type="transmembrane region" description="Helical" evidence="7">
    <location>
        <begin position="33"/>
        <end position="53"/>
    </location>
</feature>
<dbReference type="PANTHER" id="PTHR31158:SF10">
    <property type="entry name" value="LD27791P"/>
    <property type="match status" value="1"/>
</dbReference>
<dbReference type="Proteomes" id="UP000887565">
    <property type="component" value="Unplaced"/>
</dbReference>
<evidence type="ECO:0000256" key="5">
    <source>
        <dbReference type="ARBA" id="ARBA00023136"/>
    </source>
</evidence>
<sequence length="71" mass="7896">MSTNWWFGAFRDHGAPTWYGDNRTPVISDSTTITVSVAFGILLSAFLVIFPGIRRTVSGVSFISKIERWAS</sequence>
<dbReference type="GO" id="GO:0015031">
    <property type="term" value="P:protein transport"/>
    <property type="evidence" value="ECO:0007669"/>
    <property type="project" value="InterPro"/>
</dbReference>